<reference evidence="3 4" key="1">
    <citation type="submission" date="2015-10" db="EMBL/GenBank/DDBJ databases">
        <title>Metagenome-Assembled Genomes uncover a global brackish microbiome.</title>
        <authorList>
            <person name="Hugerth L.W."/>
            <person name="Larsson J."/>
            <person name="Alneberg J."/>
            <person name="Lindh M.V."/>
            <person name="Legrand C."/>
            <person name="Pinhassi J."/>
            <person name="Andersson A.F."/>
        </authorList>
    </citation>
    <scope>NUCLEOTIDE SEQUENCE [LARGE SCALE GENOMIC DNA]</scope>
    <source>
        <strain evidence="3">BACL4 MAG-120507-bin80</strain>
    </source>
</reference>
<proteinExistence type="predicted"/>
<evidence type="ECO:0000259" key="2">
    <source>
        <dbReference type="PROSITE" id="PS51725"/>
    </source>
</evidence>
<keyword evidence="1" id="KW-0732">Signal</keyword>
<evidence type="ECO:0000313" key="4">
    <source>
        <dbReference type="Proteomes" id="UP000051934"/>
    </source>
</evidence>
<evidence type="ECO:0000313" key="3">
    <source>
        <dbReference type="EMBL" id="KRO71833.1"/>
    </source>
</evidence>
<dbReference type="AlphaFoldDB" id="A0A0R2SAB2"/>
<dbReference type="InterPro" id="IPR007138">
    <property type="entry name" value="ABM_dom"/>
</dbReference>
<accession>A0A0R2SAB2</accession>
<feature type="chain" id="PRO_5006423493" evidence="1">
    <location>
        <begin position="20"/>
        <end position="155"/>
    </location>
</feature>
<feature type="signal peptide" evidence="1">
    <location>
        <begin position="1"/>
        <end position="19"/>
    </location>
</feature>
<dbReference type="Gene3D" id="3.30.70.100">
    <property type="match status" value="1"/>
</dbReference>
<protein>
    <submittedName>
        <fullName evidence="3">Antibiotic biosynthesis monooxygenase</fullName>
    </submittedName>
</protein>
<feature type="domain" description="ABM" evidence="2">
    <location>
        <begin position="33"/>
        <end position="125"/>
    </location>
</feature>
<dbReference type="Proteomes" id="UP000051934">
    <property type="component" value="Unassembled WGS sequence"/>
</dbReference>
<dbReference type="InterPro" id="IPR011008">
    <property type="entry name" value="Dimeric_a/b-barrel"/>
</dbReference>
<evidence type="ECO:0000256" key="1">
    <source>
        <dbReference type="SAM" id="SignalP"/>
    </source>
</evidence>
<keyword evidence="3" id="KW-0503">Monooxygenase</keyword>
<gene>
    <name evidence="3" type="ORF">ABR69_10785</name>
</gene>
<sequence length="155" mass="17104">MKYYLIGFILLMSTSVALADNHESEVGYGGKPFVLIARMQSKLESANDVVELSGLADKAVKASEPGMLLHTFEQDPHDPLGFVWTEVYADSAALIFHLENPPLQNYLSEVSPLLDSFTVELYGSVSEEAVQMLRATGTPTTHYETKFGYVRSLTP</sequence>
<organism evidence="3 4">
    <name type="scientific">OM182 bacterium BACL3 MAG-120507-bin80</name>
    <dbReference type="NCBI Taxonomy" id="1655577"/>
    <lineage>
        <taxon>Bacteria</taxon>
        <taxon>Pseudomonadati</taxon>
        <taxon>Pseudomonadota</taxon>
        <taxon>Gammaproteobacteria</taxon>
        <taxon>OMG group</taxon>
        <taxon>OM182 clade</taxon>
    </lineage>
</organism>
<dbReference type="SUPFAM" id="SSF54909">
    <property type="entry name" value="Dimeric alpha+beta barrel"/>
    <property type="match status" value="1"/>
</dbReference>
<comment type="caution">
    <text evidence="3">The sequence shown here is derived from an EMBL/GenBank/DDBJ whole genome shotgun (WGS) entry which is preliminary data.</text>
</comment>
<name>A0A0R2SAB2_9GAMM</name>
<keyword evidence="3" id="KW-0560">Oxidoreductase</keyword>
<dbReference type="EMBL" id="LIBB01000129">
    <property type="protein sequence ID" value="KRO71833.1"/>
    <property type="molecule type" value="Genomic_DNA"/>
</dbReference>
<dbReference type="PROSITE" id="PS51725">
    <property type="entry name" value="ABM"/>
    <property type="match status" value="1"/>
</dbReference>
<dbReference type="GO" id="GO:0004497">
    <property type="term" value="F:monooxygenase activity"/>
    <property type="evidence" value="ECO:0007669"/>
    <property type="project" value="UniProtKB-KW"/>
</dbReference>
<dbReference type="Pfam" id="PF03992">
    <property type="entry name" value="ABM"/>
    <property type="match status" value="1"/>
</dbReference>